<gene>
    <name evidence="2" type="primary">wsc1_1</name>
    <name evidence="2" type="ORF">QQZ08_000542</name>
</gene>
<comment type="caution">
    <text evidence="2">The sequence shown here is derived from an EMBL/GenBank/DDBJ whole genome shotgun (WGS) entry which is preliminary data.</text>
</comment>
<accession>A0ABR1IK58</accession>
<evidence type="ECO:0000256" key="1">
    <source>
        <dbReference type="SAM" id="MobiDB-lite"/>
    </source>
</evidence>
<feature type="compositionally biased region" description="Low complexity" evidence="1">
    <location>
        <begin position="64"/>
        <end position="76"/>
    </location>
</feature>
<evidence type="ECO:0000313" key="3">
    <source>
        <dbReference type="Proteomes" id="UP001498421"/>
    </source>
</evidence>
<evidence type="ECO:0000313" key="2">
    <source>
        <dbReference type="EMBL" id="KAK7433068.1"/>
    </source>
</evidence>
<keyword evidence="3" id="KW-1185">Reference proteome</keyword>
<reference evidence="2 3" key="1">
    <citation type="journal article" date="2025" name="Microbiol. Resour. Announc.">
        <title>Draft genome sequences for Neonectria magnoliae and Neonectria punicea, canker pathogens of Liriodendron tulipifera and Acer saccharum in West Virginia.</title>
        <authorList>
            <person name="Petronek H.M."/>
            <person name="Kasson M.T."/>
            <person name="Metheny A.M."/>
            <person name="Stauder C.M."/>
            <person name="Lovett B."/>
            <person name="Lynch S.C."/>
            <person name="Garnas J.R."/>
            <person name="Kasson L.R."/>
            <person name="Stajich J.E."/>
        </authorList>
    </citation>
    <scope>NUCLEOTIDE SEQUENCE [LARGE SCALE GENOMIC DNA]</scope>
    <source>
        <strain evidence="2 3">NRRL 64651</strain>
    </source>
</reference>
<sequence>MITHLTRCYCADTYPARVCQLDDDQCDYPCPGYPMEACGSLNGAFSVFNTGLEVTVENDDDKPTSSSFTSASTTTANAGLPTSKKCHSALSDISDFAQEISAAASRLFNKIRVLFNQCIGRLDSDATKQSSEETEDLDL</sequence>
<protein>
    <submittedName>
        <fullName evidence="2">Protein SLG1</fullName>
    </submittedName>
</protein>
<dbReference type="EMBL" id="JAZAVK010000002">
    <property type="protein sequence ID" value="KAK7433068.1"/>
    <property type="molecule type" value="Genomic_DNA"/>
</dbReference>
<dbReference type="Proteomes" id="UP001498421">
    <property type="component" value="Unassembled WGS sequence"/>
</dbReference>
<name>A0ABR1IK58_9HYPO</name>
<organism evidence="2 3">
    <name type="scientific">Neonectria magnoliae</name>
    <dbReference type="NCBI Taxonomy" id="2732573"/>
    <lineage>
        <taxon>Eukaryota</taxon>
        <taxon>Fungi</taxon>
        <taxon>Dikarya</taxon>
        <taxon>Ascomycota</taxon>
        <taxon>Pezizomycotina</taxon>
        <taxon>Sordariomycetes</taxon>
        <taxon>Hypocreomycetidae</taxon>
        <taxon>Hypocreales</taxon>
        <taxon>Nectriaceae</taxon>
        <taxon>Neonectria</taxon>
    </lineage>
</organism>
<feature type="region of interest" description="Disordered" evidence="1">
    <location>
        <begin position="58"/>
        <end position="83"/>
    </location>
</feature>
<proteinExistence type="predicted"/>